<dbReference type="GO" id="GO:0016758">
    <property type="term" value="F:hexosyltransferase activity"/>
    <property type="evidence" value="ECO:0007669"/>
    <property type="project" value="UniProtKB-ARBA"/>
</dbReference>
<dbReference type="PANTHER" id="PTHR22916:SF3">
    <property type="entry name" value="UDP-GLCNAC:BETAGAL BETA-1,3-N-ACETYLGLUCOSAMINYLTRANSFERASE-LIKE PROTEIN 1"/>
    <property type="match status" value="1"/>
</dbReference>
<organism evidence="2 3">
    <name type="scientific">Chryseobacterium defluvii</name>
    <dbReference type="NCBI Taxonomy" id="160396"/>
    <lineage>
        <taxon>Bacteria</taxon>
        <taxon>Pseudomonadati</taxon>
        <taxon>Bacteroidota</taxon>
        <taxon>Flavobacteriia</taxon>
        <taxon>Flavobacteriales</taxon>
        <taxon>Weeksellaceae</taxon>
        <taxon>Chryseobacterium group</taxon>
        <taxon>Chryseobacterium</taxon>
    </lineage>
</organism>
<evidence type="ECO:0000313" key="3">
    <source>
        <dbReference type="Proteomes" id="UP000272428"/>
    </source>
</evidence>
<sequence length="298" mass="34814">MEKRDLVTIIVCSYNQGSYIRECLDSIKAQTYNNIQLIVADDASPDNSVQVFEDWLNENDYPAIKNFHQKNTGLATILNECLELIKGEYVKVIAADDFLHPEAIEKCIGKLKSMGENYGMVYTDTYGIDDHSNILKDIADYNGMYNEDPEIFRQNLIKNNRIAALTVVMRKEALTKTGAYRNDLLVEDYYRWLMISSLYHIAYIPEKLAYYRLHSSNISSAKTERIDEECLYLQIMFDTTGQFRKNINYKIEQLYLGNKLSKFLQSQFQQYSYKKKRLAWAIQYNISPGLYTLINRYL</sequence>
<dbReference type="AlphaFoldDB" id="A0A495S9M5"/>
<keyword evidence="3" id="KW-1185">Reference proteome</keyword>
<comment type="caution">
    <text evidence="2">The sequence shown here is derived from an EMBL/GenBank/DDBJ whole genome shotgun (WGS) entry which is preliminary data.</text>
</comment>
<feature type="domain" description="Glycosyltransferase 2-like" evidence="1">
    <location>
        <begin position="8"/>
        <end position="134"/>
    </location>
</feature>
<dbReference type="Proteomes" id="UP000272428">
    <property type="component" value="Unassembled WGS sequence"/>
</dbReference>
<dbReference type="SUPFAM" id="SSF53448">
    <property type="entry name" value="Nucleotide-diphospho-sugar transferases"/>
    <property type="match status" value="1"/>
</dbReference>
<reference evidence="2 3" key="1">
    <citation type="submission" date="2018-10" db="EMBL/GenBank/DDBJ databases">
        <title>Genomic Encyclopedia of Archaeal and Bacterial Type Strains, Phase II (KMG-II): from individual species to whole genera.</title>
        <authorList>
            <person name="Goeker M."/>
        </authorList>
    </citation>
    <scope>NUCLEOTIDE SEQUENCE [LARGE SCALE GENOMIC DNA]</scope>
    <source>
        <strain evidence="2 3">DSM 14219</strain>
    </source>
</reference>
<dbReference type="InterPro" id="IPR029044">
    <property type="entry name" value="Nucleotide-diphossugar_trans"/>
</dbReference>
<evidence type="ECO:0000313" key="2">
    <source>
        <dbReference type="EMBL" id="RKS96259.1"/>
    </source>
</evidence>
<dbReference type="InterPro" id="IPR001173">
    <property type="entry name" value="Glyco_trans_2-like"/>
</dbReference>
<keyword evidence="2" id="KW-0808">Transferase</keyword>
<name>A0A495S9M5_9FLAO</name>
<dbReference type="EMBL" id="RBXB01000003">
    <property type="protein sequence ID" value="RKS96259.1"/>
    <property type="molecule type" value="Genomic_DNA"/>
</dbReference>
<evidence type="ECO:0000259" key="1">
    <source>
        <dbReference type="Pfam" id="PF00535"/>
    </source>
</evidence>
<dbReference type="RefSeq" id="WP_121462275.1">
    <property type="nucleotide sequence ID" value="NZ_RBXB01000003.1"/>
</dbReference>
<dbReference type="Gene3D" id="3.90.550.10">
    <property type="entry name" value="Spore Coat Polysaccharide Biosynthesis Protein SpsA, Chain A"/>
    <property type="match status" value="1"/>
</dbReference>
<dbReference type="PANTHER" id="PTHR22916">
    <property type="entry name" value="GLYCOSYLTRANSFERASE"/>
    <property type="match status" value="1"/>
</dbReference>
<dbReference type="OrthoDB" id="396512at2"/>
<accession>A0A495S9M5</accession>
<dbReference type="Pfam" id="PF00535">
    <property type="entry name" value="Glycos_transf_2"/>
    <property type="match status" value="1"/>
</dbReference>
<gene>
    <name evidence="2" type="ORF">BCF58_2682</name>
</gene>
<proteinExistence type="predicted"/>
<protein>
    <submittedName>
        <fullName evidence="2">Alpha-1,3-rhamnosyltransferase</fullName>
    </submittedName>
</protein>